<proteinExistence type="predicted"/>
<protein>
    <submittedName>
        <fullName evidence="2">DNA-binding MarR family transcriptional regulator</fullName>
    </submittedName>
</protein>
<dbReference type="AlphaFoldDB" id="A0A4R6KLW8"/>
<evidence type="ECO:0000259" key="1">
    <source>
        <dbReference type="PROSITE" id="PS50995"/>
    </source>
</evidence>
<dbReference type="SUPFAM" id="SSF46785">
    <property type="entry name" value="Winged helix' DNA-binding domain"/>
    <property type="match status" value="1"/>
</dbReference>
<dbReference type="InterPro" id="IPR039422">
    <property type="entry name" value="MarR/SlyA-like"/>
</dbReference>
<keyword evidence="3" id="KW-1185">Reference proteome</keyword>
<dbReference type="GO" id="GO:0006950">
    <property type="term" value="P:response to stress"/>
    <property type="evidence" value="ECO:0007669"/>
    <property type="project" value="TreeGrafter"/>
</dbReference>
<dbReference type="InterPro" id="IPR036388">
    <property type="entry name" value="WH-like_DNA-bd_sf"/>
</dbReference>
<dbReference type="GO" id="GO:0003700">
    <property type="term" value="F:DNA-binding transcription factor activity"/>
    <property type="evidence" value="ECO:0007669"/>
    <property type="project" value="InterPro"/>
</dbReference>
<dbReference type="InterPro" id="IPR036390">
    <property type="entry name" value="WH_DNA-bd_sf"/>
</dbReference>
<dbReference type="PROSITE" id="PS50995">
    <property type="entry name" value="HTH_MARR_2"/>
    <property type="match status" value="1"/>
</dbReference>
<accession>A0A4R6KLW8</accession>
<gene>
    <name evidence="2" type="ORF">EV643_104295</name>
</gene>
<organism evidence="2 3">
    <name type="scientific">Kribbella caucasensis</name>
    <dbReference type="NCBI Taxonomy" id="2512215"/>
    <lineage>
        <taxon>Bacteria</taxon>
        <taxon>Bacillati</taxon>
        <taxon>Actinomycetota</taxon>
        <taxon>Actinomycetes</taxon>
        <taxon>Propionibacteriales</taxon>
        <taxon>Kribbellaceae</taxon>
        <taxon>Kribbella</taxon>
    </lineage>
</organism>
<dbReference type="EMBL" id="SNWQ01000004">
    <property type="protein sequence ID" value="TDO50796.1"/>
    <property type="molecule type" value="Genomic_DNA"/>
</dbReference>
<feature type="domain" description="HTH marR-type" evidence="1">
    <location>
        <begin position="9"/>
        <end position="143"/>
    </location>
</feature>
<dbReference type="InterPro" id="IPR000835">
    <property type="entry name" value="HTH_MarR-typ"/>
</dbReference>
<dbReference type="PANTHER" id="PTHR33164">
    <property type="entry name" value="TRANSCRIPTIONAL REGULATOR, MARR FAMILY"/>
    <property type="match status" value="1"/>
</dbReference>
<dbReference type="Proteomes" id="UP000295388">
    <property type="component" value="Unassembled WGS sequence"/>
</dbReference>
<reference evidence="2 3" key="1">
    <citation type="submission" date="2019-03" db="EMBL/GenBank/DDBJ databases">
        <title>Genomic Encyclopedia of Type Strains, Phase III (KMG-III): the genomes of soil and plant-associated and newly described type strains.</title>
        <authorList>
            <person name="Whitman W."/>
        </authorList>
    </citation>
    <scope>NUCLEOTIDE SEQUENCE [LARGE SCALE GENOMIC DNA]</scope>
    <source>
        <strain evidence="2 3">VKM Ac-2527</strain>
    </source>
</reference>
<evidence type="ECO:0000313" key="2">
    <source>
        <dbReference type="EMBL" id="TDO50796.1"/>
    </source>
</evidence>
<name>A0A4R6KLW8_9ACTN</name>
<dbReference type="Pfam" id="PF12802">
    <property type="entry name" value="MarR_2"/>
    <property type="match status" value="1"/>
</dbReference>
<dbReference type="SMART" id="SM00347">
    <property type="entry name" value="HTH_MARR"/>
    <property type="match status" value="1"/>
</dbReference>
<evidence type="ECO:0000313" key="3">
    <source>
        <dbReference type="Proteomes" id="UP000295388"/>
    </source>
</evidence>
<sequence length="158" mass="17436">MAHTMDRFGFELPLLLAGAFRQLIDELHRRLAEQGHPDLRPAYGFALQAIGPDGATMSEIGRRLGVSKQAATKTVGKLAELGYVDRAPDSADARAVHVTITPRGRDSLRRSAEIFESLRREWVRELGADRVRALEDDLATMTDLAGGVPLHDLPGWLR</sequence>
<keyword evidence="2" id="KW-0238">DNA-binding</keyword>
<dbReference type="Gene3D" id="1.10.10.10">
    <property type="entry name" value="Winged helix-like DNA-binding domain superfamily/Winged helix DNA-binding domain"/>
    <property type="match status" value="1"/>
</dbReference>
<comment type="caution">
    <text evidence="2">The sequence shown here is derived from an EMBL/GenBank/DDBJ whole genome shotgun (WGS) entry which is preliminary data.</text>
</comment>
<dbReference type="PANTHER" id="PTHR33164:SF99">
    <property type="entry name" value="MARR FAMILY REGULATORY PROTEIN"/>
    <property type="match status" value="1"/>
</dbReference>
<dbReference type="GO" id="GO:0003677">
    <property type="term" value="F:DNA binding"/>
    <property type="evidence" value="ECO:0007669"/>
    <property type="project" value="UniProtKB-KW"/>
</dbReference>